<dbReference type="InterPro" id="IPR043168">
    <property type="entry name" value="DegV_C"/>
</dbReference>
<keyword evidence="3" id="KW-1185">Reference proteome</keyword>
<reference evidence="2 3" key="1">
    <citation type="submission" date="2016-10" db="EMBL/GenBank/DDBJ databases">
        <authorList>
            <person name="de Groot N.N."/>
        </authorList>
    </citation>
    <scope>NUCLEOTIDE SEQUENCE [LARGE SCALE GENOMIC DNA]</scope>
    <source>
        <strain evidence="2 3">DSM 13305</strain>
    </source>
</reference>
<dbReference type="EMBL" id="FODY01000022">
    <property type="protein sequence ID" value="SEP37502.1"/>
    <property type="molecule type" value="Genomic_DNA"/>
</dbReference>
<accession>A0A1H8XCH7</accession>
<sequence length="279" mass="29418">MAGIHFVVDSTSRVPAAMLAAHDNIHVVSLKIIYGREEYPETALDAAAVFRLSGEHHQHPRTSQPSPGDFMAVLEPLAAAGQSVIVLTLAGGLSGTFQGAQAVTRQLAGANIYVVDSQSVAGGMVSLLQAGLTLAENNLEAGAIAVRLRQMAEKSQAIFMAGTLQYLHKGGRIGGAAALVGSILQIKPLLYLGRDGRVGVLDKVRTQGRALARLADELNRYSGLEFISVAHIGMEEEAQAMKALLGERFPGAAVTLEELGPVLATHLGPKVLGIIYREQ</sequence>
<dbReference type="NCBIfam" id="TIGR00762">
    <property type="entry name" value="DegV"/>
    <property type="match status" value="1"/>
</dbReference>
<evidence type="ECO:0000313" key="2">
    <source>
        <dbReference type="EMBL" id="SEP37502.1"/>
    </source>
</evidence>
<dbReference type="SUPFAM" id="SSF82549">
    <property type="entry name" value="DAK1/DegV-like"/>
    <property type="match status" value="1"/>
</dbReference>
<dbReference type="PROSITE" id="PS51482">
    <property type="entry name" value="DEGV"/>
    <property type="match status" value="1"/>
</dbReference>
<keyword evidence="1" id="KW-0446">Lipid-binding</keyword>
<dbReference type="Proteomes" id="UP000198847">
    <property type="component" value="Unassembled WGS sequence"/>
</dbReference>
<dbReference type="PANTHER" id="PTHR33434">
    <property type="entry name" value="DEGV DOMAIN-CONTAINING PROTEIN DR_1986-RELATED"/>
    <property type="match status" value="1"/>
</dbReference>
<organism evidence="2 3">
    <name type="scientific">Propionispora vibrioides</name>
    <dbReference type="NCBI Taxonomy" id="112903"/>
    <lineage>
        <taxon>Bacteria</taxon>
        <taxon>Bacillati</taxon>
        <taxon>Bacillota</taxon>
        <taxon>Negativicutes</taxon>
        <taxon>Selenomonadales</taxon>
        <taxon>Sporomusaceae</taxon>
        <taxon>Propionispora</taxon>
    </lineage>
</organism>
<dbReference type="Gene3D" id="3.30.1180.10">
    <property type="match status" value="1"/>
</dbReference>
<dbReference type="AlphaFoldDB" id="A0A1H8XCH7"/>
<gene>
    <name evidence="2" type="ORF">SAMN04490178_12229</name>
</gene>
<evidence type="ECO:0000256" key="1">
    <source>
        <dbReference type="ARBA" id="ARBA00023121"/>
    </source>
</evidence>
<dbReference type="PANTHER" id="PTHR33434:SF2">
    <property type="entry name" value="FATTY ACID-BINDING PROTEIN TM_1468"/>
    <property type="match status" value="1"/>
</dbReference>
<protein>
    <submittedName>
        <fullName evidence="2">EDD domain protein, DegV family</fullName>
    </submittedName>
</protein>
<dbReference type="RefSeq" id="WP_091749634.1">
    <property type="nucleotide sequence ID" value="NZ_FODY01000022.1"/>
</dbReference>
<proteinExistence type="predicted"/>
<dbReference type="GO" id="GO:0008289">
    <property type="term" value="F:lipid binding"/>
    <property type="evidence" value="ECO:0007669"/>
    <property type="project" value="UniProtKB-KW"/>
</dbReference>
<dbReference type="STRING" id="112903.SAMN04490178_12229"/>
<dbReference type="OrthoDB" id="9780660at2"/>
<dbReference type="InterPro" id="IPR050270">
    <property type="entry name" value="DegV_domain_contain"/>
</dbReference>
<dbReference type="InterPro" id="IPR003797">
    <property type="entry name" value="DegV"/>
</dbReference>
<evidence type="ECO:0000313" key="3">
    <source>
        <dbReference type="Proteomes" id="UP000198847"/>
    </source>
</evidence>
<dbReference type="Pfam" id="PF02645">
    <property type="entry name" value="DegV"/>
    <property type="match status" value="1"/>
</dbReference>
<dbReference type="Gene3D" id="3.40.50.10170">
    <property type="match status" value="1"/>
</dbReference>
<name>A0A1H8XCH7_9FIRM</name>